<accession>A0A429ZIU4</accession>
<proteinExistence type="predicted"/>
<dbReference type="OrthoDB" id="2194429at2"/>
<evidence type="ECO:0000313" key="1">
    <source>
        <dbReference type="EMBL" id="RST93607.1"/>
    </source>
</evidence>
<name>A0A429ZIU4_9ENTE</name>
<dbReference type="Proteomes" id="UP000288490">
    <property type="component" value="Unassembled WGS sequence"/>
</dbReference>
<organism evidence="1 2">
    <name type="scientific">Vagococcus bubulae</name>
    <dbReference type="NCBI Taxonomy" id="1977868"/>
    <lineage>
        <taxon>Bacteria</taxon>
        <taxon>Bacillati</taxon>
        <taxon>Bacillota</taxon>
        <taxon>Bacilli</taxon>
        <taxon>Lactobacillales</taxon>
        <taxon>Enterococcaceae</taxon>
        <taxon>Vagococcus</taxon>
    </lineage>
</organism>
<gene>
    <name evidence="1" type="ORF">CBF36_07220</name>
</gene>
<protein>
    <submittedName>
        <fullName evidence="1">Uncharacterized protein</fullName>
    </submittedName>
</protein>
<evidence type="ECO:0000313" key="2">
    <source>
        <dbReference type="Proteomes" id="UP000288490"/>
    </source>
</evidence>
<sequence length="97" mass="11736">MTNYEKKEEKVLDDIAKVMEKLDKYLDEEVSLEDTPDKTHEIKKWYVQRRALHEVKRLLHDVDKYEKYESKELDQFEKDFEGLGLDAETVAFITNYF</sequence>
<dbReference type="AlphaFoldDB" id="A0A429ZIU4"/>
<comment type="caution">
    <text evidence="1">The sequence shown here is derived from an EMBL/GenBank/DDBJ whole genome shotgun (WGS) entry which is preliminary data.</text>
</comment>
<keyword evidence="2" id="KW-1185">Reference proteome</keyword>
<dbReference type="EMBL" id="NGJT01000011">
    <property type="protein sequence ID" value="RST93607.1"/>
    <property type="molecule type" value="Genomic_DNA"/>
</dbReference>
<dbReference type="RefSeq" id="WP_125957782.1">
    <property type="nucleotide sequence ID" value="NZ_JAQEJV010000013.1"/>
</dbReference>
<reference evidence="1 2" key="1">
    <citation type="submission" date="2017-05" db="EMBL/GenBank/DDBJ databases">
        <title>Vagococcus spp. assemblies.</title>
        <authorList>
            <person name="Gulvik C.A."/>
        </authorList>
    </citation>
    <scope>NUCLEOTIDE SEQUENCE [LARGE SCALE GENOMIC DNA]</scope>
    <source>
        <strain evidence="1 2">SS1994</strain>
    </source>
</reference>